<evidence type="ECO:0000313" key="2">
    <source>
        <dbReference type="Proteomes" id="UP001163603"/>
    </source>
</evidence>
<dbReference type="Proteomes" id="UP001163603">
    <property type="component" value="Chromosome 12"/>
</dbReference>
<protein>
    <submittedName>
        <fullName evidence="1">Uncharacterized protein</fullName>
    </submittedName>
</protein>
<accession>A0ACC0XFT6</accession>
<proteinExistence type="predicted"/>
<reference evidence="2" key="1">
    <citation type="journal article" date="2023" name="G3 (Bethesda)">
        <title>Genome assembly and association tests identify interacting loci associated with vigor, precocity, and sex in interspecific pistachio rootstocks.</title>
        <authorList>
            <person name="Palmer W."/>
            <person name="Jacygrad E."/>
            <person name="Sagayaradj S."/>
            <person name="Cavanaugh K."/>
            <person name="Han R."/>
            <person name="Bertier L."/>
            <person name="Beede B."/>
            <person name="Kafkas S."/>
            <person name="Golino D."/>
            <person name="Preece J."/>
            <person name="Michelmore R."/>
        </authorList>
    </citation>
    <scope>NUCLEOTIDE SEQUENCE [LARGE SCALE GENOMIC DNA]</scope>
</reference>
<comment type="caution">
    <text evidence="1">The sequence shown here is derived from an EMBL/GenBank/DDBJ whole genome shotgun (WGS) entry which is preliminary data.</text>
</comment>
<gene>
    <name evidence="1" type="ORF">Pint_11243</name>
</gene>
<organism evidence="1 2">
    <name type="scientific">Pistacia integerrima</name>
    <dbReference type="NCBI Taxonomy" id="434235"/>
    <lineage>
        <taxon>Eukaryota</taxon>
        <taxon>Viridiplantae</taxon>
        <taxon>Streptophyta</taxon>
        <taxon>Embryophyta</taxon>
        <taxon>Tracheophyta</taxon>
        <taxon>Spermatophyta</taxon>
        <taxon>Magnoliopsida</taxon>
        <taxon>eudicotyledons</taxon>
        <taxon>Gunneridae</taxon>
        <taxon>Pentapetalae</taxon>
        <taxon>rosids</taxon>
        <taxon>malvids</taxon>
        <taxon>Sapindales</taxon>
        <taxon>Anacardiaceae</taxon>
        <taxon>Pistacia</taxon>
    </lineage>
</organism>
<name>A0ACC0XFT6_9ROSI</name>
<evidence type="ECO:0000313" key="1">
    <source>
        <dbReference type="EMBL" id="KAJ0017239.1"/>
    </source>
</evidence>
<keyword evidence="2" id="KW-1185">Reference proteome</keyword>
<dbReference type="EMBL" id="CM047747">
    <property type="protein sequence ID" value="KAJ0017239.1"/>
    <property type="molecule type" value="Genomic_DNA"/>
</dbReference>
<sequence length="479" mass="51429">MSGFEEENQTQRAFGWAASDSSGILHPVYFTRRHEIVGEVIQVGAKVQKFKVGDKAVVGCFIGACGSCDGCQNDLESYCPKSITTYTIFDNGGAKNYGGYSDILVVDQHFAVHIPENLALEGVAPLLCAGITVFSPMKFFGLDKAGMHVGVVGLGGLGHLAVKFGKAFGMKVSVISTSPNKKIEAIEQKAVKGGTSTLDGVIATISPTRSQLPLLNLLKLNEKLILLTPPDLHKPFEIPVMPLFSGRRTISASMAAGMKETQEMIDFAAKHKSTANVEVISMDYVNKPMDRLAIGDVLYCGICHSDLHLIKNDFGNSSYPIVPGHEIVGVVTQVGSKVQKFKVGDKAGVGEGAAPLLGAGITVFSPMKFYALDKSGMHAAMGTMDGIFDTVSPQHPLTPLLNLLKFNGKLIMLSGPGLEKQIELSIAPLIFAKQYVKADVEVISMDRVNKAMDRLAKGDVHYRFVIDIANTIRPQNSVS</sequence>